<dbReference type="Pfam" id="PF00588">
    <property type="entry name" value="SpoU_methylase"/>
    <property type="match status" value="1"/>
</dbReference>
<evidence type="ECO:0000256" key="2">
    <source>
        <dbReference type="ARBA" id="ARBA00022603"/>
    </source>
</evidence>
<organism evidence="6 7">
    <name type="scientific">Leptospira jelokensis</name>
    <dbReference type="NCBI Taxonomy" id="2484931"/>
    <lineage>
        <taxon>Bacteria</taxon>
        <taxon>Pseudomonadati</taxon>
        <taxon>Spirochaetota</taxon>
        <taxon>Spirochaetia</taxon>
        <taxon>Leptospirales</taxon>
        <taxon>Leptospiraceae</taxon>
        <taxon>Leptospira</taxon>
    </lineage>
</organism>
<comment type="caution">
    <text evidence="6">The sequence shown here is derived from an EMBL/GenBank/DDBJ whole genome shotgun (WGS) entry which is preliminary data.</text>
</comment>
<dbReference type="GO" id="GO:0008173">
    <property type="term" value="F:RNA methyltransferase activity"/>
    <property type="evidence" value="ECO:0007669"/>
    <property type="project" value="InterPro"/>
</dbReference>
<keyword evidence="3 6" id="KW-0808">Transferase</keyword>
<evidence type="ECO:0000256" key="3">
    <source>
        <dbReference type="ARBA" id="ARBA00022679"/>
    </source>
</evidence>
<dbReference type="SUPFAM" id="SSF55315">
    <property type="entry name" value="L30e-like"/>
    <property type="match status" value="1"/>
</dbReference>
<keyword evidence="7" id="KW-1185">Reference proteome</keyword>
<dbReference type="GO" id="GO:0006396">
    <property type="term" value="P:RNA processing"/>
    <property type="evidence" value="ECO:0007669"/>
    <property type="project" value="InterPro"/>
</dbReference>
<dbReference type="InterPro" id="IPR051259">
    <property type="entry name" value="rRNA_Methyltransferase"/>
</dbReference>
<evidence type="ECO:0000259" key="5">
    <source>
        <dbReference type="Pfam" id="PF22435"/>
    </source>
</evidence>
<dbReference type="InterPro" id="IPR029064">
    <property type="entry name" value="Ribosomal_eL30-like_sf"/>
</dbReference>
<proteinExistence type="inferred from homology"/>
<dbReference type="EMBL" id="RQGH01000014">
    <property type="protein sequence ID" value="TGL69888.1"/>
    <property type="molecule type" value="Genomic_DNA"/>
</dbReference>
<dbReference type="Proteomes" id="UP000297567">
    <property type="component" value="Unassembled WGS sequence"/>
</dbReference>
<reference evidence="6" key="1">
    <citation type="journal article" date="2019" name="PLoS Negl. Trop. Dis.">
        <title>Revisiting the worldwide diversity of Leptospira species in the environment.</title>
        <authorList>
            <person name="Vincent A.T."/>
            <person name="Schiettekatte O."/>
            <person name="Bourhy P."/>
            <person name="Veyrier F.J."/>
            <person name="Picardeau M."/>
        </authorList>
    </citation>
    <scope>NUCLEOTIDE SEQUENCE [LARGE SCALE GENOMIC DNA]</scope>
    <source>
        <strain evidence="6">201702451</strain>
    </source>
</reference>
<accession>A0A4Z0ZTX8</accession>
<evidence type="ECO:0000313" key="6">
    <source>
        <dbReference type="EMBL" id="TGL69888.1"/>
    </source>
</evidence>
<gene>
    <name evidence="6" type="ORF">EHQ62_07795</name>
</gene>
<feature type="domain" description="MRM3-like substrate binding" evidence="5">
    <location>
        <begin position="13"/>
        <end position="109"/>
    </location>
</feature>
<dbReference type="InterPro" id="IPR053888">
    <property type="entry name" value="MRM3-like_sub_bind"/>
</dbReference>
<protein>
    <submittedName>
        <fullName evidence="6">RNA methyltransferase</fullName>
    </submittedName>
</protein>
<evidence type="ECO:0000313" key="7">
    <source>
        <dbReference type="Proteomes" id="UP000297567"/>
    </source>
</evidence>
<dbReference type="Gene3D" id="3.40.1280.10">
    <property type="match status" value="1"/>
</dbReference>
<dbReference type="Pfam" id="PF22435">
    <property type="entry name" value="MRM3-like_sub_bind"/>
    <property type="match status" value="1"/>
</dbReference>
<keyword evidence="2 6" id="KW-0489">Methyltransferase</keyword>
<dbReference type="GO" id="GO:0003723">
    <property type="term" value="F:RNA binding"/>
    <property type="evidence" value="ECO:0007669"/>
    <property type="project" value="InterPro"/>
</dbReference>
<sequence length="277" mass="30814">MKPQRNYITSFSNPKVKWVSGLKEKRNRDEEKKFFIEGYREIKKAITGNPSSPIPCLPVNITSLFISPECFLGENEESLIASIRCPVYELPRKIFEKISYRDRPDGLIAVADTPSASVPWKELQVLDTNPILIIEGVEKPGNLGTILRTAEGAGVGLVIVTDPRIDLFNPNVVRASTGTIFTLPVYIGDLGEVLTEFQKRGYKRYAVTPEGKTLYSSVNLKEKSVFLFGSEQYGLSPLAKELADSTLYLPMLGEADSLNLAMSCGIVLYESIRQRSI</sequence>
<dbReference type="Gene3D" id="3.30.1330.30">
    <property type="match status" value="1"/>
</dbReference>
<dbReference type="PANTHER" id="PTHR43191:SF2">
    <property type="entry name" value="RRNA METHYLTRANSFERASE 3, MITOCHONDRIAL"/>
    <property type="match status" value="1"/>
</dbReference>
<feature type="domain" description="tRNA/rRNA methyltransferase SpoU type" evidence="4">
    <location>
        <begin position="131"/>
        <end position="269"/>
    </location>
</feature>
<dbReference type="AlphaFoldDB" id="A0A4Z0ZTX8"/>
<evidence type="ECO:0000259" key="4">
    <source>
        <dbReference type="Pfam" id="PF00588"/>
    </source>
</evidence>
<dbReference type="RefSeq" id="WP_135641650.1">
    <property type="nucleotide sequence ID" value="NZ_RQGH01000014.1"/>
</dbReference>
<name>A0A4Z0ZTX8_9LEPT</name>
<dbReference type="InterPro" id="IPR029026">
    <property type="entry name" value="tRNA_m1G_MTases_N"/>
</dbReference>
<dbReference type="InterPro" id="IPR001537">
    <property type="entry name" value="SpoU_MeTrfase"/>
</dbReference>
<comment type="similarity">
    <text evidence="1">Belongs to the class IV-like SAM-binding methyltransferase superfamily. RNA methyltransferase TrmH family.</text>
</comment>
<dbReference type="GO" id="GO:0032259">
    <property type="term" value="P:methylation"/>
    <property type="evidence" value="ECO:0007669"/>
    <property type="project" value="UniProtKB-KW"/>
</dbReference>
<evidence type="ECO:0000256" key="1">
    <source>
        <dbReference type="ARBA" id="ARBA00007228"/>
    </source>
</evidence>
<dbReference type="SUPFAM" id="SSF75217">
    <property type="entry name" value="alpha/beta knot"/>
    <property type="match status" value="1"/>
</dbReference>
<dbReference type="PANTHER" id="PTHR43191">
    <property type="entry name" value="RRNA METHYLTRANSFERASE 3"/>
    <property type="match status" value="1"/>
</dbReference>
<dbReference type="InterPro" id="IPR029028">
    <property type="entry name" value="Alpha/beta_knot_MTases"/>
</dbReference>